<keyword evidence="3" id="KW-1185">Reference proteome</keyword>
<evidence type="ECO:0000313" key="3">
    <source>
        <dbReference type="Proteomes" id="UP000305471"/>
    </source>
</evidence>
<dbReference type="GO" id="GO:0006231">
    <property type="term" value="P:dTMP biosynthetic process"/>
    <property type="evidence" value="ECO:0007669"/>
    <property type="project" value="UniProtKB-UniRule"/>
</dbReference>
<comment type="caution">
    <text evidence="2">The sequence shown here is derived from an EMBL/GenBank/DDBJ whole genome shotgun (WGS) entry which is preliminary data.</text>
</comment>
<feature type="binding site" evidence="1">
    <location>
        <position position="81"/>
    </location>
    <ligand>
        <name>FAD</name>
        <dbReference type="ChEBI" id="CHEBI:57692"/>
        <note>ligand shared between neighboring subunits</note>
    </ligand>
</feature>
<feature type="binding site" evidence="1">
    <location>
        <begin position="102"/>
        <end position="105"/>
    </location>
    <ligand>
        <name>dUMP</name>
        <dbReference type="ChEBI" id="CHEBI:246422"/>
        <note>ligand shared between dimeric partners</note>
    </ligand>
</feature>
<gene>
    <name evidence="1 2" type="primary">thyX</name>
    <name evidence="2" type="ORF">E5672_09985</name>
</gene>
<dbReference type="NCBIfam" id="TIGR02170">
    <property type="entry name" value="thyX"/>
    <property type="match status" value="1"/>
</dbReference>
<keyword evidence="1 2" id="KW-0489">Methyltransferase</keyword>
<comment type="caution">
    <text evidence="1">Lacks conserved residue(s) required for the propagation of feature annotation.</text>
</comment>
<protein>
    <recommendedName>
        <fullName evidence="1">Flavin-dependent thymidylate synthase</fullName>
        <shortName evidence="1">FDTS</shortName>
        <ecNumber evidence="1">2.1.1.148</ecNumber>
    </recommendedName>
    <alternativeName>
        <fullName evidence="1">FAD-dependent thymidylate synthase</fullName>
    </alternativeName>
    <alternativeName>
        <fullName evidence="1">Thymidylate synthase ThyX</fullName>
        <shortName evidence="1">TS</shortName>
        <shortName evidence="1">TSase</shortName>
    </alternativeName>
</protein>
<keyword evidence="1" id="KW-0285">Flavoprotein</keyword>
<organism evidence="2 3">
    <name type="scientific">Alteromonas portus</name>
    <dbReference type="NCBI Taxonomy" id="2565549"/>
    <lineage>
        <taxon>Bacteria</taxon>
        <taxon>Pseudomonadati</taxon>
        <taxon>Pseudomonadota</taxon>
        <taxon>Gammaproteobacteria</taxon>
        <taxon>Alteromonadales</taxon>
        <taxon>Alteromonadaceae</taxon>
        <taxon>Alteromonas/Salinimonas group</taxon>
        <taxon>Alteromonas</taxon>
    </lineage>
</organism>
<dbReference type="OrthoDB" id="9780625at2"/>
<dbReference type="GO" id="GO:0070402">
    <property type="term" value="F:NADPH binding"/>
    <property type="evidence" value="ECO:0007669"/>
    <property type="project" value="TreeGrafter"/>
</dbReference>
<keyword evidence="1" id="KW-0274">FAD</keyword>
<comment type="cofactor">
    <cofactor evidence="1">
        <name>FAD</name>
        <dbReference type="ChEBI" id="CHEBI:57692"/>
    </cofactor>
    <text evidence="1">Binds 4 FAD per tetramer. Each FAD binding site is formed by three monomers.</text>
</comment>
<dbReference type="GO" id="GO:0004799">
    <property type="term" value="F:thymidylate synthase activity"/>
    <property type="evidence" value="ECO:0007669"/>
    <property type="project" value="TreeGrafter"/>
</dbReference>
<feature type="binding site" evidence="1">
    <location>
        <position position="202"/>
    </location>
    <ligand>
        <name>FAD</name>
        <dbReference type="ChEBI" id="CHEBI:57692"/>
        <note>ligand shared between neighboring subunits</note>
    </ligand>
</feature>
<sequence>MKIKCAKFNAAVMSRPSFDDKALINFLQNHGLCWVRTGGTPAEEIVEVSGRMCYLSFGKNRQSPRDNSAYIANLISQGHESVLEHVNWTILLSGVSRGFTHQLVRHRVGFAYSQLSQQYHDESEALFVVPPSIEKDRELFIQWADDIYKSLTTYRKIIKTIKNNKLSDKESLRELRTAARSTLPNATESKIVITVNARALRHFFDVRGCIEGDWEMRKVACAIFDLVYCDAPSLFYDFQKIEMSDGSFKLEKK</sequence>
<comment type="subunit">
    <text evidence="1">Homotetramer.</text>
</comment>
<dbReference type="GO" id="GO:0032259">
    <property type="term" value="P:methylation"/>
    <property type="evidence" value="ECO:0007669"/>
    <property type="project" value="UniProtKB-KW"/>
</dbReference>
<dbReference type="CDD" id="cd20175">
    <property type="entry name" value="ThyX"/>
    <property type="match status" value="1"/>
</dbReference>
<keyword evidence="1" id="KW-0545">Nucleotide biosynthesis</keyword>
<dbReference type="PROSITE" id="PS51331">
    <property type="entry name" value="THYX"/>
    <property type="match status" value="1"/>
</dbReference>
<keyword evidence="1" id="KW-0521">NADP</keyword>
<keyword evidence="1 2" id="KW-0808">Transferase</keyword>
<feature type="binding site" evidence="1">
    <location>
        <position position="114"/>
    </location>
    <ligand>
        <name>FAD</name>
        <dbReference type="ChEBI" id="CHEBI:57692"/>
        <note>ligand shared between neighboring subunits</note>
    </ligand>
</feature>
<feature type="binding site" evidence="1">
    <location>
        <begin position="105"/>
        <end position="107"/>
    </location>
    <ligand>
        <name>FAD</name>
        <dbReference type="ChEBI" id="CHEBI:57692"/>
        <note>ligand shared between neighboring subunits</note>
    </ligand>
</feature>
<comment type="pathway">
    <text evidence="1">Pyrimidine metabolism; dTTP biosynthesis.</text>
</comment>
<dbReference type="HAMAP" id="MF_01408">
    <property type="entry name" value="ThyX"/>
    <property type="match status" value="1"/>
</dbReference>
<feature type="binding site" description="in other chain" evidence="1">
    <location>
        <position position="180"/>
    </location>
    <ligand>
        <name>dUMP</name>
        <dbReference type="ChEBI" id="CHEBI:246422"/>
        <note>ligand shared between dimeric partners</note>
    </ligand>
</feature>
<reference evidence="2 3" key="1">
    <citation type="submission" date="2019-04" db="EMBL/GenBank/DDBJ databases">
        <title>Alteromonas portus sp. nov., an alginate lyase-excreting marine bacterium.</title>
        <authorList>
            <person name="Huang H."/>
            <person name="Mo K."/>
            <person name="Bao S."/>
        </authorList>
    </citation>
    <scope>NUCLEOTIDE SEQUENCE [LARGE SCALE GENOMIC DNA]</scope>
    <source>
        <strain evidence="2 3">HB161718</strain>
    </source>
</reference>
<dbReference type="InterPro" id="IPR003669">
    <property type="entry name" value="Thymidylate_synthase_ThyX"/>
</dbReference>
<proteinExistence type="inferred from homology"/>
<dbReference type="InterPro" id="IPR036098">
    <property type="entry name" value="Thymidylate_synthase_ThyX_sf"/>
</dbReference>
<dbReference type="Pfam" id="PF02511">
    <property type="entry name" value="Thy1"/>
    <property type="match status" value="1"/>
</dbReference>
<accession>A0A4U0ZJX2</accession>
<dbReference type="EMBL" id="SWCO01000005">
    <property type="protein sequence ID" value="TKB03360.1"/>
    <property type="molecule type" value="Genomic_DNA"/>
</dbReference>
<dbReference type="GO" id="GO:0050797">
    <property type="term" value="F:thymidylate synthase (FAD) activity"/>
    <property type="evidence" value="ECO:0007669"/>
    <property type="project" value="UniProtKB-UniRule"/>
</dbReference>
<dbReference type="Gene3D" id="3.30.1360.170">
    <property type="match status" value="1"/>
</dbReference>
<dbReference type="GO" id="GO:0050660">
    <property type="term" value="F:flavin adenine dinucleotide binding"/>
    <property type="evidence" value="ECO:0007669"/>
    <property type="project" value="UniProtKB-UniRule"/>
</dbReference>
<comment type="similarity">
    <text evidence="1">Belongs to the thymidylate synthase ThyX family.</text>
</comment>
<dbReference type="AlphaFoldDB" id="A0A4U0ZJX2"/>
<name>A0A4U0ZJX2_9ALTE</name>
<feature type="binding site" evidence="1">
    <location>
        <begin position="196"/>
        <end position="198"/>
    </location>
    <ligand>
        <name>FAD</name>
        <dbReference type="ChEBI" id="CHEBI:57692"/>
        <note>ligand shared between neighboring subunits</note>
    </ligand>
</feature>
<dbReference type="PANTHER" id="PTHR34934:SF1">
    <property type="entry name" value="FLAVIN-DEPENDENT THYMIDYLATE SYNTHASE"/>
    <property type="match status" value="1"/>
</dbReference>
<dbReference type="EC" id="2.1.1.148" evidence="1"/>
<dbReference type="Proteomes" id="UP000305471">
    <property type="component" value="Unassembled WGS sequence"/>
</dbReference>
<dbReference type="PANTHER" id="PTHR34934">
    <property type="entry name" value="FLAVIN-DEPENDENT THYMIDYLATE SYNTHASE"/>
    <property type="match status" value="1"/>
</dbReference>
<evidence type="ECO:0000313" key="2">
    <source>
        <dbReference type="EMBL" id="TKB03360.1"/>
    </source>
</evidence>
<dbReference type="UniPathway" id="UPA00575"/>
<comment type="function">
    <text evidence="1">Catalyzes the reductive methylation of 2'-deoxyuridine-5'-monophosphate (dUMP) to 2'-deoxythymidine-5'-monophosphate (dTMP) while utilizing 5,10-methylenetetrahydrofolate (mTHF) as the methyl donor, and NADPH and FADH(2) as the reductant.</text>
</comment>
<feature type="active site" description="Involved in ionization of N3 of dUMP, leading to its activation" evidence="1">
    <location>
        <position position="207"/>
    </location>
</feature>
<evidence type="ECO:0000256" key="1">
    <source>
        <dbReference type="HAMAP-Rule" id="MF_01408"/>
    </source>
</evidence>
<comment type="catalytic activity">
    <reaction evidence="1">
        <text>dUMP + (6R)-5,10-methylene-5,6,7,8-tetrahydrofolate + NADPH + H(+) = dTMP + (6S)-5,6,7,8-tetrahydrofolate + NADP(+)</text>
        <dbReference type="Rhea" id="RHEA:29043"/>
        <dbReference type="ChEBI" id="CHEBI:15378"/>
        <dbReference type="ChEBI" id="CHEBI:15636"/>
        <dbReference type="ChEBI" id="CHEBI:57453"/>
        <dbReference type="ChEBI" id="CHEBI:57783"/>
        <dbReference type="ChEBI" id="CHEBI:58349"/>
        <dbReference type="ChEBI" id="CHEBI:63528"/>
        <dbReference type="ChEBI" id="CHEBI:246422"/>
        <dbReference type="EC" id="2.1.1.148"/>
    </reaction>
</comment>
<dbReference type="GO" id="GO:0006235">
    <property type="term" value="P:dTTP biosynthetic process"/>
    <property type="evidence" value="ECO:0007669"/>
    <property type="project" value="UniProtKB-UniRule"/>
</dbReference>
<feature type="binding site" evidence="1">
    <location>
        <position position="207"/>
    </location>
    <ligand>
        <name>dUMP</name>
        <dbReference type="ChEBI" id="CHEBI:246422"/>
        <note>ligand shared between dimeric partners</note>
    </ligand>
</feature>
<dbReference type="SUPFAM" id="SSF69796">
    <property type="entry name" value="Thymidylate synthase-complementing protein Thy1"/>
    <property type="match status" value="1"/>
</dbReference>